<dbReference type="AlphaFoldDB" id="W7B7D6"/>
<keyword evidence="3" id="KW-1185">Reference proteome</keyword>
<evidence type="ECO:0000313" key="3">
    <source>
        <dbReference type="Proteomes" id="UP000019246"/>
    </source>
</evidence>
<reference evidence="2 3" key="1">
    <citation type="journal article" date="2014" name="Int. J. Syst. Evol. Microbiol.">
        <title>Listeria floridensis sp. nov., Listeria aquatica sp. nov., Listeria cornellensis sp. nov., Listeria riparia sp. nov. and Listeria grandensis sp. nov., from agricultural and natural environments.</title>
        <authorList>
            <person name="den Bakker H.C."/>
            <person name="Warchocki S."/>
            <person name="Wright E.M."/>
            <person name="Allred A.F."/>
            <person name="Ahlstrom C."/>
            <person name="Manuel C.S."/>
            <person name="Stasiewicz M.J."/>
            <person name="Burrell A."/>
            <person name="Roof S."/>
            <person name="Strawn L."/>
            <person name="Fortes E.D."/>
            <person name="Nightingale K.K."/>
            <person name="Kephart D."/>
            <person name="Wiedmann M."/>
        </authorList>
    </citation>
    <scope>NUCLEOTIDE SEQUENCE [LARGE SCALE GENOMIC DNA]</scope>
    <source>
        <strain evidence="2 3">FSL S10-1188</strain>
    </source>
</reference>
<organism evidence="2 3">
    <name type="scientific">Listeria aquatica FSL S10-1188</name>
    <dbReference type="NCBI Taxonomy" id="1265818"/>
    <lineage>
        <taxon>Bacteria</taxon>
        <taxon>Bacillati</taxon>
        <taxon>Bacillota</taxon>
        <taxon>Bacilli</taxon>
        <taxon>Bacillales</taxon>
        <taxon>Listeriaceae</taxon>
        <taxon>Listeria</taxon>
    </lineage>
</organism>
<dbReference type="Proteomes" id="UP000019246">
    <property type="component" value="Unassembled WGS sequence"/>
</dbReference>
<name>W7B7D6_9LIST</name>
<gene>
    <name evidence="2" type="ORF">MAQA_00260</name>
</gene>
<keyword evidence="1" id="KW-0175">Coiled coil</keyword>
<proteinExistence type="predicted"/>
<dbReference type="STRING" id="1265818.MAQA_00260"/>
<evidence type="ECO:0000313" key="2">
    <source>
        <dbReference type="EMBL" id="EUJ21797.1"/>
    </source>
</evidence>
<protein>
    <submittedName>
        <fullName evidence="2">Uncharacterized protein</fullName>
    </submittedName>
</protein>
<comment type="caution">
    <text evidence="2">The sequence shown here is derived from an EMBL/GenBank/DDBJ whole genome shotgun (WGS) entry which is preliminary data.</text>
</comment>
<evidence type="ECO:0000256" key="1">
    <source>
        <dbReference type="SAM" id="Coils"/>
    </source>
</evidence>
<dbReference type="EMBL" id="AOCG01000001">
    <property type="protein sequence ID" value="EUJ21797.1"/>
    <property type="molecule type" value="Genomic_DNA"/>
</dbReference>
<accession>W7B7D6</accession>
<dbReference type="PATRIC" id="fig|1265818.5.peg.50"/>
<feature type="coiled-coil region" evidence="1">
    <location>
        <begin position="11"/>
        <end position="45"/>
    </location>
</feature>
<sequence length="95" mass="11338">MIYPALLFFNYAKKEKLLQLLDTRYQKVKKELTRSIEQAEQSDENPSESITSLIIQNAIKHLTIEVEWLMDLQHKIQKNELQPQVSYEIEHFFSN</sequence>